<accession>A0ABX7SWI6</accession>
<sequence length="125" mass="14674">MDEFRAFFTATLNGRSVQRLYLYDLDQPEPYLELRYLSGTRIFTQRFSVKLTITEDTLGNKIAKFTEILPSNTHFSRRGLLPFLEYITRDSGFYIQKRANLNATQNTIGLIAVDDFTLLSHWYDF</sequence>
<keyword evidence="2" id="KW-1185">Reference proteome</keyword>
<organism evidence="1 2">
    <name type="scientific">Polaribacter batillariae</name>
    <dbReference type="NCBI Taxonomy" id="2808900"/>
    <lineage>
        <taxon>Bacteria</taxon>
        <taxon>Pseudomonadati</taxon>
        <taxon>Bacteroidota</taxon>
        <taxon>Flavobacteriia</taxon>
        <taxon>Flavobacteriales</taxon>
        <taxon>Flavobacteriaceae</taxon>
    </lineage>
</organism>
<gene>
    <name evidence="1" type="ORF">JL193_04895</name>
</gene>
<dbReference type="RefSeq" id="WP_207972744.1">
    <property type="nucleotide sequence ID" value="NZ_CP071795.1"/>
</dbReference>
<reference evidence="1 2" key="1">
    <citation type="submission" date="2021-03" db="EMBL/GenBank/DDBJ databases">
        <title>Complete genome of Polaribacter_sp.G4M1.</title>
        <authorList>
            <person name="Jeong S.W."/>
            <person name="Bae J.W."/>
        </authorList>
    </citation>
    <scope>NUCLEOTIDE SEQUENCE [LARGE SCALE GENOMIC DNA]</scope>
    <source>
        <strain evidence="1 2">G4M1</strain>
    </source>
</reference>
<evidence type="ECO:0000313" key="2">
    <source>
        <dbReference type="Proteomes" id="UP000663935"/>
    </source>
</evidence>
<proteinExistence type="predicted"/>
<dbReference type="EMBL" id="CP071795">
    <property type="protein sequence ID" value="QTD38617.1"/>
    <property type="molecule type" value="Genomic_DNA"/>
</dbReference>
<protein>
    <submittedName>
        <fullName evidence="1">Uncharacterized protein</fullName>
    </submittedName>
</protein>
<dbReference type="Proteomes" id="UP000663935">
    <property type="component" value="Chromosome"/>
</dbReference>
<name>A0ABX7SWI6_9FLAO</name>
<evidence type="ECO:0000313" key="1">
    <source>
        <dbReference type="EMBL" id="QTD38617.1"/>
    </source>
</evidence>